<protein>
    <submittedName>
        <fullName evidence="14">Cytochrome P450, family 72, subfamily A, polypeptide 9</fullName>
    </submittedName>
</protein>
<dbReference type="SUPFAM" id="SSF48264">
    <property type="entry name" value="Cytochrome P450"/>
    <property type="match status" value="1"/>
</dbReference>
<dbReference type="PRINTS" id="PR00385">
    <property type="entry name" value="P450"/>
</dbReference>
<evidence type="ECO:0000256" key="4">
    <source>
        <dbReference type="ARBA" id="ARBA00022692"/>
    </source>
</evidence>
<evidence type="ECO:0000256" key="13">
    <source>
        <dbReference type="SAM" id="Phobius"/>
    </source>
</evidence>
<organism evidence="14">
    <name type="scientific">Prunus dulcis</name>
    <name type="common">Almond</name>
    <name type="synonym">Amygdalus dulcis</name>
    <dbReference type="NCBI Taxonomy" id="3755"/>
    <lineage>
        <taxon>Eukaryota</taxon>
        <taxon>Viridiplantae</taxon>
        <taxon>Streptophyta</taxon>
        <taxon>Embryophyta</taxon>
        <taxon>Tracheophyta</taxon>
        <taxon>Spermatophyta</taxon>
        <taxon>Magnoliopsida</taxon>
        <taxon>eudicotyledons</taxon>
        <taxon>Gunneridae</taxon>
        <taxon>Pentapetalae</taxon>
        <taxon>rosids</taxon>
        <taxon>fabids</taxon>
        <taxon>Rosales</taxon>
        <taxon>Rosaceae</taxon>
        <taxon>Amygdaloideae</taxon>
        <taxon>Amygdaleae</taxon>
        <taxon>Prunus</taxon>
    </lineage>
</organism>
<dbReference type="PANTHER" id="PTHR24282:SF20">
    <property type="entry name" value="CYTOCHROME P450 CYP749A22-LIKE"/>
    <property type="match status" value="1"/>
</dbReference>
<comment type="similarity">
    <text evidence="2 12">Belongs to the cytochrome P450 family.</text>
</comment>
<feature type="non-terminal residue" evidence="14">
    <location>
        <position position="1"/>
    </location>
</feature>
<keyword evidence="8 11" id="KW-0408">Iron</keyword>
<dbReference type="InterPro" id="IPR001128">
    <property type="entry name" value="Cyt_P450"/>
</dbReference>
<keyword evidence="9 12" id="KW-0503">Monooxygenase</keyword>
<feature type="binding site" description="axial binding residue" evidence="11">
    <location>
        <position position="500"/>
    </location>
    <ligand>
        <name>heme</name>
        <dbReference type="ChEBI" id="CHEBI:30413"/>
    </ligand>
    <ligandPart>
        <name>Fe</name>
        <dbReference type="ChEBI" id="CHEBI:18248"/>
    </ligandPart>
</feature>
<gene>
    <name evidence="14" type="ORF">Prudu_002613</name>
</gene>
<keyword evidence="3 11" id="KW-0349">Heme</keyword>
<reference evidence="14" key="1">
    <citation type="journal article" date="2019" name="Science">
        <title>Mutation of a bHLH transcription factor allowed almond domestication.</title>
        <authorList>
            <person name="Sanchez-Perez R."/>
            <person name="Pavan S."/>
            <person name="Mazzeo R."/>
            <person name="Moldovan C."/>
            <person name="Aiese Cigliano R."/>
            <person name="Del Cueto J."/>
            <person name="Ricciardi F."/>
            <person name="Lotti C."/>
            <person name="Ricciardi L."/>
            <person name="Dicenta F."/>
            <person name="Lopez-Marques R.L."/>
            <person name="Lindberg Moller B."/>
        </authorList>
    </citation>
    <scope>NUCLEOTIDE SEQUENCE</scope>
</reference>
<dbReference type="Gene3D" id="1.10.630.10">
    <property type="entry name" value="Cytochrome P450"/>
    <property type="match status" value="1"/>
</dbReference>
<dbReference type="AlphaFoldDB" id="A0A4Y1QR63"/>
<evidence type="ECO:0000256" key="8">
    <source>
        <dbReference type="ARBA" id="ARBA00023004"/>
    </source>
</evidence>
<keyword evidence="6 13" id="KW-1133">Transmembrane helix</keyword>
<accession>A0A4Y1QR63</accession>
<evidence type="ECO:0000256" key="9">
    <source>
        <dbReference type="ARBA" id="ARBA00023033"/>
    </source>
</evidence>
<evidence type="ECO:0000256" key="1">
    <source>
        <dbReference type="ARBA" id="ARBA00004167"/>
    </source>
</evidence>
<evidence type="ECO:0000256" key="6">
    <source>
        <dbReference type="ARBA" id="ARBA00022989"/>
    </source>
</evidence>
<evidence type="ECO:0000256" key="7">
    <source>
        <dbReference type="ARBA" id="ARBA00023002"/>
    </source>
</evidence>
<evidence type="ECO:0000256" key="2">
    <source>
        <dbReference type="ARBA" id="ARBA00010617"/>
    </source>
</evidence>
<evidence type="ECO:0000256" key="12">
    <source>
        <dbReference type="RuleBase" id="RU000461"/>
    </source>
</evidence>
<keyword evidence="4 13" id="KW-0812">Transmembrane</keyword>
<dbReference type="GO" id="GO:0005506">
    <property type="term" value="F:iron ion binding"/>
    <property type="evidence" value="ECO:0007669"/>
    <property type="project" value="InterPro"/>
</dbReference>
<dbReference type="PROSITE" id="PS00086">
    <property type="entry name" value="CYTOCHROME_P450"/>
    <property type="match status" value="1"/>
</dbReference>
<keyword evidence="7 12" id="KW-0560">Oxidoreductase</keyword>
<dbReference type="PRINTS" id="PR00463">
    <property type="entry name" value="EP450I"/>
</dbReference>
<dbReference type="InterPro" id="IPR018247">
    <property type="entry name" value="EF_Hand_1_Ca_BS"/>
</dbReference>
<dbReference type="GO" id="GO:0016705">
    <property type="term" value="F:oxidoreductase activity, acting on paired donors, with incorporation or reduction of molecular oxygen"/>
    <property type="evidence" value="ECO:0007669"/>
    <property type="project" value="InterPro"/>
</dbReference>
<feature type="transmembrane region" description="Helical" evidence="13">
    <location>
        <begin position="46"/>
        <end position="65"/>
    </location>
</feature>
<keyword evidence="10 13" id="KW-0472">Membrane</keyword>
<dbReference type="InterPro" id="IPR050665">
    <property type="entry name" value="Cytochrome_P450_Monooxygen"/>
</dbReference>
<evidence type="ECO:0000256" key="3">
    <source>
        <dbReference type="ARBA" id="ARBA00022617"/>
    </source>
</evidence>
<dbReference type="InterPro" id="IPR017972">
    <property type="entry name" value="Cyt_P450_CS"/>
</dbReference>
<dbReference type="GO" id="GO:0020037">
    <property type="term" value="F:heme binding"/>
    <property type="evidence" value="ECO:0007669"/>
    <property type="project" value="InterPro"/>
</dbReference>
<dbReference type="InterPro" id="IPR002401">
    <property type="entry name" value="Cyt_P450_E_grp-I"/>
</dbReference>
<proteinExistence type="inferred from homology"/>
<dbReference type="GO" id="GO:0016020">
    <property type="term" value="C:membrane"/>
    <property type="evidence" value="ECO:0007669"/>
    <property type="project" value="UniProtKB-SubCell"/>
</dbReference>
<evidence type="ECO:0000256" key="11">
    <source>
        <dbReference type="PIRSR" id="PIRSR602401-1"/>
    </source>
</evidence>
<comment type="subcellular location">
    <subcellularLocation>
        <location evidence="1">Membrane</location>
        <topology evidence="1">Single-pass membrane protein</topology>
    </subcellularLocation>
</comment>
<evidence type="ECO:0000313" key="14">
    <source>
        <dbReference type="EMBL" id="BBG94355.1"/>
    </source>
</evidence>
<sequence length="552" mass="63342">EPHAVHSKLTYKLELSLGFWLISLLKRRRRKKEARTMSWSGIGMPVITVSSMLLVFLVALIRLFYKQWWTPNRFQTFMDLQGVKGPSYRIIHGNTKEIMSMKKEAMSKPRSLSHDIFSAVHPHTHKWSKIFGRNFLQWHGTQPQLVIAEPELSKEVMNNKDKLFRKQKSQGYVKKLLGDSISMAEGEKWVKLRKLANHAFHGESLKGMIPEMITSSETMLERWVNHEGKEIEVYEEFRLFTSEVISRTAFGTSYLDGKNIFEMLGQLTFLIFKNNFSLRLPILSRVYKTSDEIKSEKLEKGIRDTIAGIVRKRESMAMTGEADGFGRDFLGVLLKAHHDTNENQRISVDDIVDECKTFYFAGQETTNSLLAWTIFLLALDTDWQEEARKEVLQLFGKENPNPDGLNKLKTMSMILNESLRLYPPVVSLVRETDKEVRLGKMVVPANVEVHVPNLSLHHDPKYWGEDVNVFKPERFSEGVAKATNNNMVAFIPFGLGSRTCVGMNFAIVESKIALAMILQRYSFTLSPGYVHSPIQFMTVRPQRGVPVILHSL</sequence>
<dbReference type="PROSITE" id="PS00018">
    <property type="entry name" value="EF_HAND_1"/>
    <property type="match status" value="1"/>
</dbReference>
<dbReference type="InterPro" id="IPR036396">
    <property type="entry name" value="Cyt_P450_sf"/>
</dbReference>
<evidence type="ECO:0000256" key="10">
    <source>
        <dbReference type="ARBA" id="ARBA00023136"/>
    </source>
</evidence>
<comment type="cofactor">
    <cofactor evidence="11">
        <name>heme</name>
        <dbReference type="ChEBI" id="CHEBI:30413"/>
    </cofactor>
</comment>
<name>A0A4Y1QR63_PRUDU</name>
<dbReference type="EMBL" id="AP019297">
    <property type="protein sequence ID" value="BBG94355.1"/>
    <property type="molecule type" value="Genomic_DNA"/>
</dbReference>
<dbReference type="GO" id="GO:0004497">
    <property type="term" value="F:monooxygenase activity"/>
    <property type="evidence" value="ECO:0007669"/>
    <property type="project" value="UniProtKB-KW"/>
</dbReference>
<dbReference type="Pfam" id="PF00067">
    <property type="entry name" value="p450"/>
    <property type="match status" value="1"/>
</dbReference>
<dbReference type="PANTHER" id="PTHR24282">
    <property type="entry name" value="CYTOCHROME P450 FAMILY MEMBER"/>
    <property type="match status" value="1"/>
</dbReference>
<keyword evidence="5 11" id="KW-0479">Metal-binding</keyword>
<evidence type="ECO:0000256" key="5">
    <source>
        <dbReference type="ARBA" id="ARBA00022723"/>
    </source>
</evidence>